<name>A0A9P4K0N1_9PLEO</name>
<accession>A0A9P4K0N1</accession>
<organism evidence="1 2">
    <name type="scientific">Lojkania enalia</name>
    <dbReference type="NCBI Taxonomy" id="147567"/>
    <lineage>
        <taxon>Eukaryota</taxon>
        <taxon>Fungi</taxon>
        <taxon>Dikarya</taxon>
        <taxon>Ascomycota</taxon>
        <taxon>Pezizomycotina</taxon>
        <taxon>Dothideomycetes</taxon>
        <taxon>Pleosporomycetidae</taxon>
        <taxon>Pleosporales</taxon>
        <taxon>Pleosporales incertae sedis</taxon>
        <taxon>Lojkania</taxon>
    </lineage>
</organism>
<gene>
    <name evidence="1" type="ORF">CC78DRAFT_620002</name>
</gene>
<protein>
    <submittedName>
        <fullName evidence="1">Uncharacterized protein</fullName>
    </submittedName>
</protein>
<dbReference type="Proteomes" id="UP000800093">
    <property type="component" value="Unassembled WGS sequence"/>
</dbReference>
<reference evidence="2" key="1">
    <citation type="journal article" date="2020" name="Stud. Mycol.">
        <title>101 Dothideomycetes genomes: A test case for predicting lifestyles and emergence of pathogens.</title>
        <authorList>
            <person name="Haridas S."/>
            <person name="Albert R."/>
            <person name="Binder M."/>
            <person name="Bloem J."/>
            <person name="LaButti K."/>
            <person name="Salamov A."/>
            <person name="Andreopoulos B."/>
            <person name="Baker S."/>
            <person name="Barry K."/>
            <person name="Bills G."/>
            <person name="Bluhm B."/>
            <person name="Cannon C."/>
            <person name="Castanera R."/>
            <person name="Culley D."/>
            <person name="Daum C."/>
            <person name="Ezra D."/>
            <person name="Gonzalez J."/>
            <person name="Henrissat B."/>
            <person name="Kuo A."/>
            <person name="Liang C."/>
            <person name="Lipzen A."/>
            <person name="Lutzoni F."/>
            <person name="Magnuson J."/>
            <person name="Mondo S."/>
            <person name="Nolan M."/>
            <person name="Ohm R."/>
            <person name="Pangilinan J."/>
            <person name="Park H.-J."/>
            <person name="Ramirez L."/>
            <person name="Alfaro M."/>
            <person name="Sun H."/>
            <person name="Tritt A."/>
            <person name="Yoshinaga Y."/>
            <person name="Zwiers L.-H."/>
            <person name="Turgeon B."/>
            <person name="Goodwin S."/>
            <person name="Spatafora J."/>
            <person name="Crous P."/>
            <person name="Grigoriev I."/>
        </authorList>
    </citation>
    <scope>NUCLEOTIDE SEQUENCE [LARGE SCALE GENOMIC DNA]</scope>
    <source>
        <strain evidence="2">CBS 304.66</strain>
    </source>
</reference>
<evidence type="ECO:0000313" key="1">
    <source>
        <dbReference type="EMBL" id="KAF2260709.1"/>
    </source>
</evidence>
<sequence length="191" mass="21129">MFRRPASPAPPNRRAHHWLYVVPFDFCLRIISRLVGVSDDASSGGSGVVWVFGAVLHSPVAPNPGIEHAPLSQLDVTIGERFLSVEEQATQAVGRKLDGGNCGWSAVFVKCEVSTRPSRGLRQLAVLVEILIVSRHASIRSIDNHHNRTYLLSLSRLIFLPYLTLTTCHWVLCTPREQTTTGYLLPSSFSE</sequence>
<dbReference type="EMBL" id="ML986674">
    <property type="protein sequence ID" value="KAF2260709.1"/>
    <property type="molecule type" value="Genomic_DNA"/>
</dbReference>
<proteinExistence type="predicted"/>
<keyword evidence="2" id="KW-1185">Reference proteome</keyword>
<evidence type="ECO:0000313" key="2">
    <source>
        <dbReference type="Proteomes" id="UP000800093"/>
    </source>
</evidence>
<comment type="caution">
    <text evidence="1">The sequence shown here is derived from an EMBL/GenBank/DDBJ whole genome shotgun (WGS) entry which is preliminary data.</text>
</comment>
<dbReference type="AlphaFoldDB" id="A0A9P4K0N1"/>